<evidence type="ECO:0000256" key="1">
    <source>
        <dbReference type="SAM" id="MobiDB-lite"/>
    </source>
</evidence>
<feature type="region of interest" description="Disordered" evidence="1">
    <location>
        <begin position="27"/>
        <end position="76"/>
    </location>
</feature>
<evidence type="ECO:0000313" key="2">
    <source>
        <dbReference type="EMBL" id="RMI30173.1"/>
    </source>
</evidence>
<evidence type="ECO:0000313" key="3">
    <source>
        <dbReference type="Proteomes" id="UP000279275"/>
    </source>
</evidence>
<feature type="compositionally biased region" description="Low complexity" evidence="1">
    <location>
        <begin position="53"/>
        <end position="63"/>
    </location>
</feature>
<dbReference type="Proteomes" id="UP000279275">
    <property type="component" value="Unassembled WGS sequence"/>
</dbReference>
<organism evidence="2 3">
    <name type="scientific">Nocardia stercoris</name>
    <dbReference type="NCBI Taxonomy" id="2483361"/>
    <lineage>
        <taxon>Bacteria</taxon>
        <taxon>Bacillati</taxon>
        <taxon>Actinomycetota</taxon>
        <taxon>Actinomycetes</taxon>
        <taxon>Mycobacteriales</taxon>
        <taxon>Nocardiaceae</taxon>
        <taxon>Nocardia</taxon>
    </lineage>
</organism>
<accession>A0A3M2L0Z0</accession>
<name>A0A3M2L0Z0_9NOCA</name>
<dbReference type="InterPro" id="IPR025447">
    <property type="entry name" value="DUF4192"/>
</dbReference>
<protein>
    <submittedName>
        <fullName evidence="2">DUF4192 domain-containing protein</fullName>
    </submittedName>
</protein>
<dbReference type="EMBL" id="RFFH01000011">
    <property type="protein sequence ID" value="RMI30173.1"/>
    <property type="molecule type" value="Genomic_DNA"/>
</dbReference>
<dbReference type="Pfam" id="PF13830">
    <property type="entry name" value="DUF4192"/>
    <property type="match status" value="1"/>
</dbReference>
<keyword evidence="3" id="KW-1185">Reference proteome</keyword>
<reference evidence="2 3" key="1">
    <citation type="submission" date="2018-10" db="EMBL/GenBank/DDBJ databases">
        <title>Isolation from cow dung.</title>
        <authorList>
            <person name="Ling L."/>
        </authorList>
    </citation>
    <scope>NUCLEOTIDE SEQUENCE [LARGE SCALE GENOMIC DNA]</scope>
    <source>
        <strain evidence="2 3">NEAU-LL90</strain>
    </source>
</reference>
<comment type="caution">
    <text evidence="2">The sequence shown here is derived from an EMBL/GenBank/DDBJ whole genome shotgun (WGS) entry which is preliminary data.</text>
</comment>
<dbReference type="AlphaFoldDB" id="A0A3M2L0Z0"/>
<sequence>MLALSTGRPFAQVGVAAVRRPARIVGAMTTPTEPGHRIGRAQRPAPSSPPRPESGGPAPASAPATPPRAPAGSWQPPALCIDAPGEFIAAVPAVLGFMPRRSIVVCLLQPIADQPDSLMLGAVARHDLTMPDGSHRLRLATRLAAICVQERAVAVLILVVDDRLASRSPTRPVALRRRHRELLQVLRTELSAARVAVADAWAVREIAADAAWWGLAEPDRSGRQSDPSGSPIALATVLDGRPIHASRAELESSVRVDREFAAAVAELLPRAVRDRDQAFRRALRRRDVPGYRRELLARVLAQVDRFAATDRLDPAATAEIAVALRDPIVRDAMFGLAASPRARAAELLWARMSPGLSGPDRAEAAALFGYSAYARGDGPLAGVALTAALDADPRHAMAALLSEALQYGMRPETIGTLAESGRAKAAELGVDLAVDGGPR</sequence>
<gene>
    <name evidence="2" type="ORF">EBN03_23450</name>
</gene>
<proteinExistence type="predicted"/>